<feature type="compositionally biased region" description="Polar residues" evidence="1">
    <location>
        <begin position="209"/>
        <end position="231"/>
    </location>
</feature>
<gene>
    <name evidence="2" type="ORF">A4A49_38185</name>
</gene>
<feature type="compositionally biased region" description="Polar residues" evidence="1">
    <location>
        <begin position="369"/>
        <end position="387"/>
    </location>
</feature>
<feature type="compositionally biased region" description="Basic and acidic residues" evidence="1">
    <location>
        <begin position="194"/>
        <end position="207"/>
    </location>
</feature>
<feature type="compositionally biased region" description="Polar residues" evidence="1">
    <location>
        <begin position="440"/>
        <end position="449"/>
    </location>
</feature>
<dbReference type="AlphaFoldDB" id="A0A1J6ISX7"/>
<comment type="caution">
    <text evidence="2">The sequence shown here is derived from an EMBL/GenBank/DDBJ whole genome shotgun (WGS) entry which is preliminary data.</text>
</comment>
<sequence>MTIPKNNPSTQKWQKAETKAGQKQSITVEDNKNMMDIRLTTANDVILPIAQLQKENNMVPNDYAHLHLINNSTPCLYPKDIDTTNIGVINSNHNSQSPLGNNSHKTSTPIACPLAPSSSLTVEKNKLQGMDIDPKIPTKSSIPSLMHNLGSPHITLPTLPMNEAKITQHIPSTNQTQTRSTSSHNTINAQDPSTPRKDKSLVPHVDPHSNITARSFSPSNNSKPKVSTNQTLKKKSLHDAKVTPQSEQKVQPDKEKRLDEASISTTTPNTNDLHHQANTTGSCPPILAGMGLNGTCTQHQSSTRREGSHNTNRGSLILGPNCDGRNATRFEQCDDTSMVESPAAHAHEYGSPSIPLELPCRLPTPHSPHAQSEPTNVPSPCKLSNPTPQLPFCPNPTTISTQHHYTHDPFAQDNTTHHSSSVEPNTHSNTTLNPPRIEPNPNNTYNPINSEPECDGKGGRRGRNSNRKNSGARSIKIPKNNGIPSKKRKKIHLKLPSGFEEMLYLYKEGESTEHLPTCSGASTNDVHSLLDTTGNDEERQQLLK</sequence>
<feature type="compositionally biased region" description="Polar residues" evidence="1">
    <location>
        <begin position="412"/>
        <end position="433"/>
    </location>
</feature>
<feature type="compositionally biased region" description="Low complexity" evidence="1">
    <location>
        <begin position="172"/>
        <end position="186"/>
    </location>
</feature>
<reference evidence="2" key="1">
    <citation type="submission" date="2016-11" db="EMBL/GenBank/DDBJ databases">
        <title>The genome of Nicotiana attenuata.</title>
        <authorList>
            <person name="Xu S."/>
            <person name="Brockmoeller T."/>
            <person name="Gaquerel E."/>
            <person name="Navarro A."/>
            <person name="Kuhl H."/>
            <person name="Gase K."/>
            <person name="Ling Z."/>
            <person name="Zhou W."/>
            <person name="Kreitzer C."/>
            <person name="Stanke M."/>
            <person name="Tang H."/>
            <person name="Lyons E."/>
            <person name="Pandey P."/>
            <person name="Pandey S.P."/>
            <person name="Timmermann B."/>
            <person name="Baldwin I.T."/>
        </authorList>
    </citation>
    <scope>NUCLEOTIDE SEQUENCE [LARGE SCALE GENOMIC DNA]</scope>
    <source>
        <strain evidence="2">UT</strain>
    </source>
</reference>
<feature type="region of interest" description="Disordered" evidence="1">
    <location>
        <begin position="171"/>
        <end position="259"/>
    </location>
</feature>
<evidence type="ECO:0000256" key="1">
    <source>
        <dbReference type="SAM" id="MobiDB-lite"/>
    </source>
</evidence>
<keyword evidence="3" id="KW-1185">Reference proteome</keyword>
<feature type="compositionally biased region" description="Polar residues" evidence="1">
    <location>
        <begin position="1"/>
        <end position="13"/>
    </location>
</feature>
<feature type="region of interest" description="Disordered" evidence="1">
    <location>
        <begin position="92"/>
        <end position="116"/>
    </location>
</feature>
<dbReference type="Proteomes" id="UP000187609">
    <property type="component" value="Unassembled WGS sequence"/>
</dbReference>
<feature type="region of interest" description="Disordered" evidence="1">
    <location>
        <begin position="296"/>
        <end position="324"/>
    </location>
</feature>
<feature type="region of interest" description="Disordered" evidence="1">
    <location>
        <begin position="132"/>
        <end position="157"/>
    </location>
</feature>
<feature type="compositionally biased region" description="Polar residues" evidence="1">
    <location>
        <begin position="92"/>
        <end position="109"/>
    </location>
</feature>
<organism evidence="2 3">
    <name type="scientific">Nicotiana attenuata</name>
    <name type="common">Coyote tobacco</name>
    <dbReference type="NCBI Taxonomy" id="49451"/>
    <lineage>
        <taxon>Eukaryota</taxon>
        <taxon>Viridiplantae</taxon>
        <taxon>Streptophyta</taxon>
        <taxon>Embryophyta</taxon>
        <taxon>Tracheophyta</taxon>
        <taxon>Spermatophyta</taxon>
        <taxon>Magnoliopsida</taxon>
        <taxon>eudicotyledons</taxon>
        <taxon>Gunneridae</taxon>
        <taxon>Pentapetalae</taxon>
        <taxon>asterids</taxon>
        <taxon>lamiids</taxon>
        <taxon>Solanales</taxon>
        <taxon>Solanaceae</taxon>
        <taxon>Nicotianoideae</taxon>
        <taxon>Nicotianeae</taxon>
        <taxon>Nicotiana</taxon>
    </lineage>
</organism>
<dbReference type="Gramene" id="OIT00831">
    <property type="protein sequence ID" value="OIT00831"/>
    <property type="gene ID" value="A4A49_38185"/>
</dbReference>
<feature type="region of interest" description="Disordered" evidence="1">
    <location>
        <begin position="341"/>
        <end position="486"/>
    </location>
</feature>
<evidence type="ECO:0000313" key="2">
    <source>
        <dbReference type="EMBL" id="OIT00831.1"/>
    </source>
</evidence>
<protein>
    <submittedName>
        <fullName evidence="2">Uncharacterized protein</fullName>
    </submittedName>
</protein>
<feature type="compositionally biased region" description="Basic and acidic residues" evidence="1">
    <location>
        <begin position="250"/>
        <end position="259"/>
    </location>
</feature>
<proteinExistence type="predicted"/>
<name>A0A1J6ISX7_NICAT</name>
<accession>A0A1J6ISX7</accession>
<evidence type="ECO:0000313" key="3">
    <source>
        <dbReference type="Proteomes" id="UP000187609"/>
    </source>
</evidence>
<dbReference type="EMBL" id="MJEQ01037189">
    <property type="protein sequence ID" value="OIT00831.1"/>
    <property type="molecule type" value="Genomic_DNA"/>
</dbReference>
<feature type="region of interest" description="Disordered" evidence="1">
    <location>
        <begin position="1"/>
        <end position="25"/>
    </location>
</feature>